<dbReference type="PRINTS" id="PR00385">
    <property type="entry name" value="P450"/>
</dbReference>
<keyword evidence="9" id="KW-1185">Reference proteome</keyword>
<evidence type="ECO:0000313" key="8">
    <source>
        <dbReference type="EMBL" id="GAA4628137.1"/>
    </source>
</evidence>
<keyword evidence="6 7" id="KW-0503">Monooxygenase</keyword>
<dbReference type="PANTHER" id="PTHR24291:SF50">
    <property type="entry name" value="BIFUNCTIONAL ALBAFLAVENONE MONOOXYGENASE_TERPENE SYNTHASE"/>
    <property type="match status" value="1"/>
</dbReference>
<dbReference type="PANTHER" id="PTHR24291">
    <property type="entry name" value="CYTOCHROME P450 FAMILY 4"/>
    <property type="match status" value="1"/>
</dbReference>
<evidence type="ECO:0000256" key="1">
    <source>
        <dbReference type="ARBA" id="ARBA00010617"/>
    </source>
</evidence>
<keyword evidence="3 7" id="KW-0479">Metal-binding</keyword>
<evidence type="ECO:0000313" key="9">
    <source>
        <dbReference type="Proteomes" id="UP001501442"/>
    </source>
</evidence>
<dbReference type="Proteomes" id="UP001501442">
    <property type="component" value="Unassembled WGS sequence"/>
</dbReference>
<name>A0ABP8UB64_9ACTN</name>
<dbReference type="InterPro" id="IPR001128">
    <property type="entry name" value="Cyt_P450"/>
</dbReference>
<sequence>MLDSTEIPARESRLVTFPFHRIVPRLLRDPLAAFEDIGRRADGSIARLDLGPFRPYLVTRPEHVQHVLRDNAANYPRRGMMWEPFSRLVGDGIAGEGEAWAASRATLQPAFAGRHITALLDEMAATVDEAVADLAGRAARQQTLDLGLEMTRIVQRVLNLVFFGGRIRLEDADRLGTAVSTAMMSFLWRMMMPFVPLTVPMPGDRAFRRSTRTVEEILGPIVAEARRSPTGGGDVVSLLLRGTGADGAPLSDRQVRDDIVGLWVAGSESTAVALTWLWVNLAARPDVADRLYREIDEVVGTDAPGRDHVRQLRYTTMVLNESLRIHSVGWVVPRTSAAEDVIDGVPMPAGATVLVSPYLTHRLPAVWEDPLTFDPERFAPGRARERHPLAHLPFGAGVHECLGQHFFMVEAALIVAAVLRRFRPVVDPAVPVRAQASLTVRPARPVSFTLRPR</sequence>
<dbReference type="Gene3D" id="1.10.630.10">
    <property type="entry name" value="Cytochrome P450"/>
    <property type="match status" value="1"/>
</dbReference>
<comment type="caution">
    <text evidence="8">The sequence shown here is derived from an EMBL/GenBank/DDBJ whole genome shotgun (WGS) entry which is preliminary data.</text>
</comment>
<evidence type="ECO:0000256" key="3">
    <source>
        <dbReference type="ARBA" id="ARBA00022723"/>
    </source>
</evidence>
<dbReference type="Pfam" id="PF00067">
    <property type="entry name" value="p450"/>
    <property type="match status" value="1"/>
</dbReference>
<reference evidence="9" key="1">
    <citation type="journal article" date="2019" name="Int. J. Syst. Evol. Microbiol.">
        <title>The Global Catalogue of Microorganisms (GCM) 10K type strain sequencing project: providing services to taxonomists for standard genome sequencing and annotation.</title>
        <authorList>
            <consortium name="The Broad Institute Genomics Platform"/>
            <consortium name="The Broad Institute Genome Sequencing Center for Infectious Disease"/>
            <person name="Wu L."/>
            <person name="Ma J."/>
        </authorList>
    </citation>
    <scope>NUCLEOTIDE SEQUENCE [LARGE SCALE GENOMIC DNA]</scope>
    <source>
        <strain evidence="9">JCM 17939</strain>
    </source>
</reference>
<keyword evidence="2 7" id="KW-0349">Heme</keyword>
<evidence type="ECO:0000256" key="6">
    <source>
        <dbReference type="ARBA" id="ARBA00023033"/>
    </source>
</evidence>
<protein>
    <submittedName>
        <fullName evidence="8">Cytochrome P450</fullName>
    </submittedName>
</protein>
<dbReference type="PRINTS" id="PR00463">
    <property type="entry name" value="EP450I"/>
</dbReference>
<dbReference type="EMBL" id="BAABHK010000005">
    <property type="protein sequence ID" value="GAA4628137.1"/>
    <property type="molecule type" value="Genomic_DNA"/>
</dbReference>
<accession>A0ABP8UB64</accession>
<evidence type="ECO:0000256" key="7">
    <source>
        <dbReference type="RuleBase" id="RU000461"/>
    </source>
</evidence>
<dbReference type="InterPro" id="IPR002401">
    <property type="entry name" value="Cyt_P450_E_grp-I"/>
</dbReference>
<dbReference type="InterPro" id="IPR036396">
    <property type="entry name" value="Cyt_P450_sf"/>
</dbReference>
<dbReference type="PROSITE" id="PS00086">
    <property type="entry name" value="CYTOCHROME_P450"/>
    <property type="match status" value="1"/>
</dbReference>
<dbReference type="InterPro" id="IPR050196">
    <property type="entry name" value="Cytochrome_P450_Monoox"/>
</dbReference>
<keyword evidence="4 7" id="KW-0560">Oxidoreductase</keyword>
<evidence type="ECO:0000256" key="5">
    <source>
        <dbReference type="ARBA" id="ARBA00023004"/>
    </source>
</evidence>
<dbReference type="SUPFAM" id="SSF48264">
    <property type="entry name" value="Cytochrome P450"/>
    <property type="match status" value="1"/>
</dbReference>
<gene>
    <name evidence="8" type="ORF">GCM10023196_043280</name>
</gene>
<organism evidence="8 9">
    <name type="scientific">Actinoallomurus vinaceus</name>
    <dbReference type="NCBI Taxonomy" id="1080074"/>
    <lineage>
        <taxon>Bacteria</taxon>
        <taxon>Bacillati</taxon>
        <taxon>Actinomycetota</taxon>
        <taxon>Actinomycetes</taxon>
        <taxon>Streptosporangiales</taxon>
        <taxon>Thermomonosporaceae</taxon>
        <taxon>Actinoallomurus</taxon>
    </lineage>
</organism>
<proteinExistence type="inferred from homology"/>
<dbReference type="InterPro" id="IPR017972">
    <property type="entry name" value="Cyt_P450_CS"/>
</dbReference>
<evidence type="ECO:0000256" key="2">
    <source>
        <dbReference type="ARBA" id="ARBA00022617"/>
    </source>
</evidence>
<evidence type="ECO:0000256" key="4">
    <source>
        <dbReference type="ARBA" id="ARBA00023002"/>
    </source>
</evidence>
<comment type="similarity">
    <text evidence="1 7">Belongs to the cytochrome P450 family.</text>
</comment>
<keyword evidence="5 7" id="KW-0408">Iron</keyword>